<evidence type="ECO:0000313" key="5">
    <source>
        <dbReference type="Proteomes" id="UP000072874"/>
    </source>
</evidence>
<dbReference type="GeneID" id="3790326"/>
<keyword evidence="1" id="KW-1015">Disulfide bond</keyword>
<dbReference type="KEGG" id="pyo:PY17X_1103700"/>
<sequence>MDNPKAMEDAQNALGMMIYQILNNQVKKTCFEKCFGQKFSEEMGKNEQICLAKCMDRMYEAHTIVTKASNEISKNLNSDGGY</sequence>
<dbReference type="SUPFAM" id="SSF144122">
    <property type="entry name" value="Tim10-like"/>
    <property type="match status" value="1"/>
</dbReference>
<dbReference type="GO" id="GO:0015031">
    <property type="term" value="P:protein transport"/>
    <property type="evidence" value="ECO:0007669"/>
    <property type="project" value="UniProtKB-KW"/>
</dbReference>
<keyword evidence="1" id="KW-0143">Chaperone</keyword>
<dbReference type="Proteomes" id="UP000072874">
    <property type="component" value="Chromosome 11"/>
</dbReference>
<protein>
    <recommendedName>
        <fullName evidence="1">Mitochondrial import inner membrane translocase subunit</fullName>
    </recommendedName>
</protein>
<dbReference type="VEuPathDB" id="PlasmoDB:PY04662"/>
<gene>
    <name evidence="4" type="ORF">PY17X_1103700</name>
    <name evidence="3" type="ORF">PYYM_1104800</name>
</gene>
<proteinExistence type="inferred from homology"/>
<dbReference type="EMBL" id="LK934639">
    <property type="protein sequence ID" value="CDU18731.1"/>
    <property type="molecule type" value="Genomic_DNA"/>
</dbReference>
<comment type="similarity">
    <text evidence="1">Belongs to the small Tim family.</text>
</comment>
<keyword evidence="1" id="KW-0472">Membrane</keyword>
<comment type="subunit">
    <text evidence="1">Heterohexamer.</text>
</comment>
<keyword evidence="1" id="KW-0813">Transport</keyword>
<dbReference type="InterPro" id="IPR035427">
    <property type="entry name" value="Tim10-like_dom_sf"/>
</dbReference>
<keyword evidence="1" id="KW-0496">Mitochondrion</keyword>
<organism evidence="3 6">
    <name type="scientific">Plasmodium yoelii</name>
    <dbReference type="NCBI Taxonomy" id="5861"/>
    <lineage>
        <taxon>Eukaryota</taxon>
        <taxon>Sar</taxon>
        <taxon>Alveolata</taxon>
        <taxon>Apicomplexa</taxon>
        <taxon>Aconoidasida</taxon>
        <taxon>Haemosporida</taxon>
        <taxon>Plasmodiidae</taxon>
        <taxon>Plasmodium</taxon>
        <taxon>Plasmodium (Vinckeia)</taxon>
    </lineage>
</organism>
<dbReference type="OMA" id="CFEKCFG"/>
<reference evidence="4" key="4">
    <citation type="submission" date="2019-05" db="EMBL/GenBank/DDBJ databases">
        <authorList>
            <consortium name="Pathogen Informatics"/>
        </authorList>
    </citation>
    <scope>NUCLEOTIDE SEQUENCE</scope>
    <source>
        <strain evidence="4">17X</strain>
    </source>
</reference>
<reference evidence="3" key="2">
    <citation type="submission" date="2014-05" db="EMBL/GenBank/DDBJ databases">
        <authorList>
            <person name="Aslett A.Martin."/>
            <person name="De Silva Nishadi"/>
        </authorList>
    </citation>
    <scope>NUCLEOTIDE SEQUENCE</scope>
    <source>
        <strain evidence="3">YM</strain>
    </source>
</reference>
<accession>A0A077Y5Q9</accession>
<dbReference type="VEuPathDB" id="PlasmoDB:PY17X_1103700"/>
<evidence type="ECO:0000313" key="4">
    <source>
        <dbReference type="EMBL" id="VTZ79316.1"/>
    </source>
</evidence>
<dbReference type="OrthoDB" id="7813104at2759"/>
<evidence type="ECO:0000313" key="3">
    <source>
        <dbReference type="EMBL" id="CDU18731.1"/>
    </source>
</evidence>
<dbReference type="GO" id="GO:0005743">
    <property type="term" value="C:mitochondrial inner membrane"/>
    <property type="evidence" value="ECO:0007669"/>
    <property type="project" value="UniProtKB-SubCell"/>
</dbReference>
<reference evidence="4" key="3">
    <citation type="submission" date="2014-05" db="EMBL/GenBank/DDBJ databases">
        <authorList>
            <person name="Aslett M.A."/>
            <person name="De Silva N."/>
        </authorList>
    </citation>
    <scope>NUCLEOTIDE SEQUENCE</scope>
    <source>
        <strain evidence="4">17X</strain>
    </source>
</reference>
<reference evidence="5 6" key="1">
    <citation type="journal article" date="2014" name="BMC Biol.">
        <title>A comprehensive evaluation of rodent malaria parasite genomes and gene expression.</title>
        <authorList>
            <person name="Otto T.D."/>
            <person name="Bohme U."/>
            <person name="Jackson A.P."/>
            <person name="Hunt M."/>
            <person name="Franke-Fayard B."/>
            <person name="Hoeijmakers W.A."/>
            <person name="Religa A.A."/>
            <person name="Robertson L."/>
            <person name="Sanders M."/>
            <person name="Ogun S.A."/>
            <person name="Cunningham D."/>
            <person name="Erhart A."/>
            <person name="Billker O."/>
            <person name="Khan S.M."/>
            <person name="Stunnenberg H.G."/>
            <person name="Langhorne J."/>
            <person name="Holder A.A."/>
            <person name="Waters A.P."/>
            <person name="Newbold C.I."/>
            <person name="Pain A."/>
            <person name="Berriman M."/>
            <person name="Janse C.J."/>
        </authorList>
    </citation>
    <scope>NUCLEOTIDE SEQUENCE [LARGE SCALE GENOMIC DNA]</scope>
    <source>
        <strain evidence="4 5">17X</strain>
        <strain evidence="3 6">YM</strain>
    </source>
</reference>
<evidence type="ECO:0000259" key="2">
    <source>
        <dbReference type="Pfam" id="PF02953"/>
    </source>
</evidence>
<keyword evidence="1" id="KW-0653">Protein transport</keyword>
<dbReference type="Gene3D" id="1.10.287.810">
    <property type="entry name" value="Mitochondrial import inner membrane translocase subunit tim13 like domains"/>
    <property type="match status" value="1"/>
</dbReference>
<dbReference type="AlphaFoldDB" id="A0A077Y5Q9"/>
<dbReference type="Pfam" id="PF02953">
    <property type="entry name" value="zf-Tim10_DDP"/>
    <property type="match status" value="1"/>
</dbReference>
<comment type="subcellular location">
    <subcellularLocation>
        <location evidence="1">Mitochondrion inner membrane</location>
        <topology evidence="1">Peripheral membrane protein</topology>
        <orientation evidence="1">Intermembrane side</orientation>
    </subcellularLocation>
</comment>
<comment type="function">
    <text evidence="1">Mitochondrial intermembrane chaperone that participates in the import and insertion of some multi-pass transmembrane proteins into the mitochondrial inner membrane. Also required for the transfer of beta-barrel precursors from the TOM complex to the sorting and assembly machinery (SAM complex) of the outer membrane. Acts as a chaperone-like protein that protects the hydrophobic precursors from aggregation and guide them through the mitochondrial intermembrane space.</text>
</comment>
<comment type="domain">
    <text evidence="1">The twin CX3C motif contains 4 conserved Cys residues that form 2 disulfide bonds in the mitochondrial intermembrane space.</text>
</comment>
<dbReference type="VEuPathDB" id="PlasmoDB:PYYM_1104800"/>
<dbReference type="EMBL" id="LM993665">
    <property type="protein sequence ID" value="VTZ79316.1"/>
    <property type="molecule type" value="Genomic_DNA"/>
</dbReference>
<name>A0A077Y5Q9_PLAYE</name>
<keyword evidence="1" id="KW-0811">Translocation</keyword>
<feature type="domain" description="Tim10-like" evidence="2">
    <location>
        <begin position="17"/>
        <end position="68"/>
    </location>
</feature>
<keyword evidence="1" id="KW-0999">Mitochondrion inner membrane</keyword>
<dbReference type="RefSeq" id="XP_022812333.1">
    <property type="nucleotide sequence ID" value="XM_022956423.1"/>
</dbReference>
<evidence type="ECO:0000313" key="6">
    <source>
        <dbReference type="Proteomes" id="UP000072904"/>
    </source>
</evidence>
<evidence type="ECO:0000256" key="1">
    <source>
        <dbReference type="RuleBase" id="RU367043"/>
    </source>
</evidence>
<dbReference type="Proteomes" id="UP000072904">
    <property type="component" value="Chromosome 11"/>
</dbReference>
<dbReference type="VEuPathDB" id="PlasmoDB:Py17XNL_001105449"/>
<dbReference type="InterPro" id="IPR004217">
    <property type="entry name" value="Tim10-like"/>
</dbReference>